<organism evidence="2 3">
    <name type="scientific">Candidatus Jacksonbacteria bacterium RIFCSPLOWO2_02_FULL_44_20</name>
    <dbReference type="NCBI Taxonomy" id="1798460"/>
    <lineage>
        <taxon>Bacteria</taxon>
        <taxon>Candidatus Jacksoniibacteriota</taxon>
    </lineage>
</organism>
<feature type="region of interest" description="Disordered" evidence="1">
    <location>
        <begin position="1"/>
        <end position="39"/>
    </location>
</feature>
<dbReference type="Proteomes" id="UP000178315">
    <property type="component" value="Unassembled WGS sequence"/>
</dbReference>
<evidence type="ECO:0000256" key="1">
    <source>
        <dbReference type="SAM" id="MobiDB-lite"/>
    </source>
</evidence>
<evidence type="ECO:0000313" key="2">
    <source>
        <dbReference type="EMBL" id="OGY73133.1"/>
    </source>
</evidence>
<gene>
    <name evidence="2" type="ORF">A3H61_02920</name>
</gene>
<feature type="compositionally biased region" description="Basic and acidic residues" evidence="1">
    <location>
        <begin position="27"/>
        <end position="38"/>
    </location>
</feature>
<proteinExistence type="predicted"/>
<evidence type="ECO:0000313" key="3">
    <source>
        <dbReference type="Proteomes" id="UP000178315"/>
    </source>
</evidence>
<reference evidence="2 3" key="1">
    <citation type="journal article" date="2016" name="Nat. Commun.">
        <title>Thousands of microbial genomes shed light on interconnected biogeochemical processes in an aquifer system.</title>
        <authorList>
            <person name="Anantharaman K."/>
            <person name="Brown C.T."/>
            <person name="Hug L.A."/>
            <person name="Sharon I."/>
            <person name="Castelle C.J."/>
            <person name="Probst A.J."/>
            <person name="Thomas B.C."/>
            <person name="Singh A."/>
            <person name="Wilkins M.J."/>
            <person name="Karaoz U."/>
            <person name="Brodie E.L."/>
            <person name="Williams K.H."/>
            <person name="Hubbard S.S."/>
            <person name="Banfield J.F."/>
        </authorList>
    </citation>
    <scope>NUCLEOTIDE SEQUENCE [LARGE SCALE GENOMIC DNA]</scope>
</reference>
<dbReference type="EMBL" id="MHJU01000017">
    <property type="protein sequence ID" value="OGY73133.1"/>
    <property type="molecule type" value="Genomic_DNA"/>
</dbReference>
<comment type="caution">
    <text evidence="2">The sequence shown here is derived from an EMBL/GenBank/DDBJ whole genome shotgun (WGS) entry which is preliminary data.</text>
</comment>
<accession>A0A1G2A897</accession>
<sequence length="424" mass="50193">MDFFRKMFQQNSETKNEESTAQSTTNDKTEEKESDQRGKTWQVNQLFEEAERRGYPKVAGPIKRIMMDQIRIHQFNQGTLDISQEFYEKPYTPQEQKLIDKFAAMMQRPHDDQKLSIYTNQSDHGEDAEKMRLERINTLISPEFTEKYETLRKKLLTYKEILDKEEDVNLEMAKWGKQLYEALNSDSDYKSLITNQKLNELKEMHDALYQDNRIHSANGTIQEMNKLSQEVGLDFYTFKRPEYDAKMILTPDLIIDKLEKAYHARLWKLQEAGDNEEFKNLARGIYYDDVQALEKSLIPLSQSIEKYQDLWSLQQSWYYNLAVYARSNYGSSVNVADAHRYEKLKKIVHEIKLLDDSMKNIKKEEVDKIFEDINLFAKRHNLDVQFSAQKLYPSVSSDTIIQEFDKSYHAQLWELTNKLPISKI</sequence>
<protein>
    <submittedName>
        <fullName evidence="2">Uncharacterized protein</fullName>
    </submittedName>
</protein>
<dbReference type="AlphaFoldDB" id="A0A1G2A897"/>
<feature type="compositionally biased region" description="Polar residues" evidence="1">
    <location>
        <begin position="8"/>
        <end position="26"/>
    </location>
</feature>
<name>A0A1G2A897_9BACT</name>